<evidence type="ECO:0000256" key="1">
    <source>
        <dbReference type="ARBA" id="ARBA00001974"/>
    </source>
</evidence>
<dbReference type="AlphaFoldDB" id="A0A1I6WFV6"/>
<dbReference type="GO" id="GO:0005737">
    <property type="term" value="C:cytoplasm"/>
    <property type="evidence" value="ECO:0007669"/>
    <property type="project" value="TreeGrafter"/>
</dbReference>
<dbReference type="InterPro" id="IPR050446">
    <property type="entry name" value="FAD-oxidoreductase/Apoptosis"/>
</dbReference>
<proteinExistence type="predicted"/>
<dbReference type="GO" id="GO:0051213">
    <property type="term" value="F:dioxygenase activity"/>
    <property type="evidence" value="ECO:0007669"/>
    <property type="project" value="UniProtKB-KW"/>
</dbReference>
<evidence type="ECO:0000259" key="5">
    <source>
        <dbReference type="Pfam" id="PF07992"/>
    </source>
</evidence>
<dbReference type="InterPro" id="IPR016156">
    <property type="entry name" value="FAD/NAD-linked_Rdtase_dimer_sf"/>
</dbReference>
<dbReference type="SUPFAM" id="SSF51905">
    <property type="entry name" value="FAD/NAD(P)-binding domain"/>
    <property type="match status" value="1"/>
</dbReference>
<dbReference type="PRINTS" id="PR00411">
    <property type="entry name" value="PNDRDTASEI"/>
</dbReference>
<reference evidence="8" key="1">
    <citation type="submission" date="2016-10" db="EMBL/GenBank/DDBJ databases">
        <authorList>
            <person name="Varghese N."/>
            <person name="Submissions S."/>
        </authorList>
    </citation>
    <scope>NUCLEOTIDE SEQUENCE [LARGE SCALE GENOMIC DNA]</scope>
    <source>
        <strain evidence="8">DSM 26894</strain>
    </source>
</reference>
<dbReference type="InterPro" id="IPR023753">
    <property type="entry name" value="FAD/NAD-binding_dom"/>
</dbReference>
<dbReference type="Proteomes" id="UP000199392">
    <property type="component" value="Unassembled WGS sequence"/>
</dbReference>
<dbReference type="InterPro" id="IPR036188">
    <property type="entry name" value="FAD/NAD-bd_sf"/>
</dbReference>
<dbReference type="GO" id="GO:0016651">
    <property type="term" value="F:oxidoreductase activity, acting on NAD(P)H"/>
    <property type="evidence" value="ECO:0007669"/>
    <property type="project" value="TreeGrafter"/>
</dbReference>
<evidence type="ECO:0000313" key="8">
    <source>
        <dbReference type="Proteomes" id="UP000199392"/>
    </source>
</evidence>
<organism evidence="7 8">
    <name type="scientific">Alloyangia pacifica</name>
    <dbReference type="NCBI Taxonomy" id="311180"/>
    <lineage>
        <taxon>Bacteria</taxon>
        <taxon>Pseudomonadati</taxon>
        <taxon>Pseudomonadota</taxon>
        <taxon>Alphaproteobacteria</taxon>
        <taxon>Rhodobacterales</taxon>
        <taxon>Roseobacteraceae</taxon>
        <taxon>Alloyangia</taxon>
    </lineage>
</organism>
<protein>
    <submittedName>
        <fullName evidence="7">3-phenylpropionate/trans-cinnamate dioxygenase ferredoxin reductase subunit</fullName>
    </submittedName>
</protein>
<evidence type="ECO:0000259" key="6">
    <source>
        <dbReference type="Pfam" id="PF14759"/>
    </source>
</evidence>
<keyword evidence="2" id="KW-0285">Flavoprotein</keyword>
<dbReference type="PANTHER" id="PTHR43557">
    <property type="entry name" value="APOPTOSIS-INDUCING FACTOR 1"/>
    <property type="match status" value="1"/>
</dbReference>
<dbReference type="Gene3D" id="3.50.50.60">
    <property type="entry name" value="FAD/NAD(P)-binding domain"/>
    <property type="match status" value="2"/>
</dbReference>
<dbReference type="OrthoDB" id="5287468at2"/>
<dbReference type="RefSeq" id="WP_092430846.1">
    <property type="nucleotide sequence ID" value="NZ_FNCL01000023.1"/>
</dbReference>
<dbReference type="Gene3D" id="3.30.390.30">
    <property type="match status" value="1"/>
</dbReference>
<dbReference type="PANTHER" id="PTHR43557:SF2">
    <property type="entry name" value="RIESKE DOMAIN-CONTAINING PROTEIN-RELATED"/>
    <property type="match status" value="1"/>
</dbReference>
<gene>
    <name evidence="7" type="ORF">SAMN04488050_12017</name>
</gene>
<dbReference type="SUPFAM" id="SSF55424">
    <property type="entry name" value="FAD/NAD-linked reductases, dimerisation (C-terminal) domain"/>
    <property type="match status" value="1"/>
</dbReference>
<accession>A0A1I6WFV6</accession>
<keyword evidence="3" id="KW-0274">FAD</keyword>
<evidence type="ECO:0000256" key="4">
    <source>
        <dbReference type="ARBA" id="ARBA00023002"/>
    </source>
</evidence>
<dbReference type="Pfam" id="PF14759">
    <property type="entry name" value="Reductase_C"/>
    <property type="match status" value="1"/>
</dbReference>
<keyword evidence="4" id="KW-0560">Oxidoreductase</keyword>
<name>A0A1I6WFV6_9RHOB</name>
<dbReference type="Pfam" id="PF07992">
    <property type="entry name" value="Pyr_redox_2"/>
    <property type="match status" value="1"/>
</dbReference>
<evidence type="ECO:0000256" key="2">
    <source>
        <dbReference type="ARBA" id="ARBA00022630"/>
    </source>
</evidence>
<keyword evidence="8" id="KW-1185">Reference proteome</keyword>
<dbReference type="PRINTS" id="PR00368">
    <property type="entry name" value="FADPNR"/>
</dbReference>
<comment type="cofactor">
    <cofactor evidence="1">
        <name>FAD</name>
        <dbReference type="ChEBI" id="CHEBI:57692"/>
    </cofactor>
</comment>
<evidence type="ECO:0000313" key="7">
    <source>
        <dbReference type="EMBL" id="SFT24822.1"/>
    </source>
</evidence>
<dbReference type="STRING" id="311180.SAMN04488050_12017"/>
<dbReference type="InterPro" id="IPR028202">
    <property type="entry name" value="Reductase_C"/>
</dbReference>
<feature type="domain" description="Reductase C-terminal" evidence="6">
    <location>
        <begin position="326"/>
        <end position="408"/>
    </location>
</feature>
<evidence type="ECO:0000256" key="3">
    <source>
        <dbReference type="ARBA" id="ARBA00022827"/>
    </source>
</evidence>
<sequence>MTRPTTLIVGASHAGVTAAEALRRNGYDGRIRLYSAEAAPLPYHRPPLSKAYMAGEKSAEQIALRGAKFYADNDIELLTGTRVDAVDAGARSLRAGGETVTWDTLVLATGARARPLPGCEGITSGLHRLRDLADADRLSALRNRGGRLVIAGGGFIGLEVAATMVRSGLEVIVIDPLQTLLRRALPADLSALLLARHRAEGVDIRLGRRISRVIAEDGALRRIELDDGCRIDTEDLLVGIGSTARLELAEQLGLATHAGGILVDRHGRSSCEGVYAIGDCAAQNNRFAGGLARIESVQAATDQARAVAAAICGKDDAPSASDALPWFWSDQYDLKLQMAGLPDAAATSVMRGTPGDGPCSLFQMQQDRMTASFSINRAGDHVHSRRLIAQGARFDISLLADPEIPLTKCQLTEAAT</sequence>
<feature type="domain" description="FAD/NAD(P)-binding" evidence="5">
    <location>
        <begin position="6"/>
        <end position="304"/>
    </location>
</feature>
<keyword evidence="7" id="KW-0223">Dioxygenase</keyword>
<dbReference type="EMBL" id="FOZW01000020">
    <property type="protein sequence ID" value="SFT24822.1"/>
    <property type="molecule type" value="Genomic_DNA"/>
</dbReference>